<accession>A0A0F4YVT1</accession>
<evidence type="ECO:0000313" key="2">
    <source>
        <dbReference type="Proteomes" id="UP000053958"/>
    </source>
</evidence>
<proteinExistence type="predicted"/>
<gene>
    <name evidence="1" type="ORF">T310_3669</name>
</gene>
<keyword evidence="2" id="KW-1185">Reference proteome</keyword>
<dbReference type="GeneID" id="25316018"/>
<organism evidence="1 2">
    <name type="scientific">Rasamsonia emersonii (strain ATCC 16479 / CBS 393.64 / IMI 116815)</name>
    <dbReference type="NCBI Taxonomy" id="1408163"/>
    <lineage>
        <taxon>Eukaryota</taxon>
        <taxon>Fungi</taxon>
        <taxon>Dikarya</taxon>
        <taxon>Ascomycota</taxon>
        <taxon>Pezizomycotina</taxon>
        <taxon>Eurotiomycetes</taxon>
        <taxon>Eurotiomycetidae</taxon>
        <taxon>Eurotiales</taxon>
        <taxon>Trichocomaceae</taxon>
        <taxon>Rasamsonia</taxon>
    </lineage>
</organism>
<protein>
    <submittedName>
        <fullName evidence="1">Uncharacterized protein</fullName>
    </submittedName>
</protein>
<reference evidence="1 2" key="1">
    <citation type="submission" date="2015-04" db="EMBL/GenBank/DDBJ databases">
        <authorList>
            <person name="Heijne W.H."/>
            <person name="Fedorova N.D."/>
            <person name="Nierman W.C."/>
            <person name="Vollebregt A.W."/>
            <person name="Zhao Z."/>
            <person name="Wu L."/>
            <person name="Kumar M."/>
            <person name="Stam H."/>
            <person name="van den Berg M.A."/>
            <person name="Pel H.J."/>
        </authorList>
    </citation>
    <scope>NUCLEOTIDE SEQUENCE [LARGE SCALE GENOMIC DNA]</scope>
    <source>
        <strain evidence="1 2">CBS 393.64</strain>
    </source>
</reference>
<dbReference type="Proteomes" id="UP000053958">
    <property type="component" value="Unassembled WGS sequence"/>
</dbReference>
<sequence length="229" mass="25200">MATAPPFQPERLLCGSPVWRSSLMLHAQPVTRAHLAFPMETPIILPPSILSPSGSSLMSCHRCFCPDDHSGCHHILLATPLFPGILLVGSAGTGPAVYWPKEIKKKTSAASFLEDGSPAIELAAQAAQCNRLRAVRSTYEYTVKKERVSSKLLAGMMSILEWRRGDHEDDADRESKLSVWFISLALDLVSPESGQYESSRKYRKGDSVKNTLIISINIALFFCSNRDPS</sequence>
<dbReference type="AlphaFoldDB" id="A0A0F4YVT1"/>
<evidence type="ECO:0000313" key="1">
    <source>
        <dbReference type="EMBL" id="KKA22339.1"/>
    </source>
</evidence>
<dbReference type="RefSeq" id="XP_013328951.1">
    <property type="nucleotide sequence ID" value="XM_013473497.1"/>
</dbReference>
<name>A0A0F4YVT1_RASE3</name>
<comment type="caution">
    <text evidence="1">The sequence shown here is derived from an EMBL/GenBank/DDBJ whole genome shotgun (WGS) entry which is preliminary data.</text>
</comment>
<dbReference type="EMBL" id="LASV01000144">
    <property type="protein sequence ID" value="KKA22339.1"/>
    <property type="molecule type" value="Genomic_DNA"/>
</dbReference>